<dbReference type="PROSITE" id="PS50896">
    <property type="entry name" value="LISH"/>
    <property type="match status" value="1"/>
</dbReference>
<dbReference type="Gene3D" id="1.20.960.30">
    <property type="match status" value="1"/>
</dbReference>
<dbReference type="AlphaFoldDB" id="A0A2J6S356"/>
<dbReference type="EMBL" id="KZ613940">
    <property type="protein sequence ID" value="PMD45177.1"/>
    <property type="molecule type" value="Genomic_DNA"/>
</dbReference>
<dbReference type="InterPro" id="IPR006594">
    <property type="entry name" value="LisH"/>
</dbReference>
<dbReference type="InterPro" id="IPR015943">
    <property type="entry name" value="WD40/YVTN_repeat-like_dom_sf"/>
</dbReference>
<dbReference type="Pfam" id="PF08513">
    <property type="entry name" value="LisH"/>
    <property type="match status" value="1"/>
</dbReference>
<reference evidence="6 7" key="1">
    <citation type="submission" date="2016-04" db="EMBL/GenBank/DDBJ databases">
        <title>A degradative enzymes factory behind the ericoid mycorrhizal symbiosis.</title>
        <authorList>
            <consortium name="DOE Joint Genome Institute"/>
            <person name="Martino E."/>
            <person name="Morin E."/>
            <person name="Grelet G."/>
            <person name="Kuo A."/>
            <person name="Kohler A."/>
            <person name="Daghino S."/>
            <person name="Barry K."/>
            <person name="Choi C."/>
            <person name="Cichocki N."/>
            <person name="Clum A."/>
            <person name="Copeland A."/>
            <person name="Hainaut M."/>
            <person name="Haridas S."/>
            <person name="Labutti K."/>
            <person name="Lindquist E."/>
            <person name="Lipzen A."/>
            <person name="Khouja H.-R."/>
            <person name="Murat C."/>
            <person name="Ohm R."/>
            <person name="Olson A."/>
            <person name="Spatafora J."/>
            <person name="Veneault-Fourrey C."/>
            <person name="Henrissat B."/>
            <person name="Grigoriev I."/>
            <person name="Martin F."/>
            <person name="Perotto S."/>
        </authorList>
    </citation>
    <scope>NUCLEOTIDE SEQUENCE [LARGE SCALE GENOMIC DNA]</scope>
    <source>
        <strain evidence="6 7">F</strain>
    </source>
</reference>
<dbReference type="SMART" id="SM00320">
    <property type="entry name" value="WD40"/>
    <property type="match status" value="5"/>
</dbReference>
<name>A0A2J6S356_HYAVF</name>
<sequence length="586" mass="64432">MTKERLDSNRINYLIWRYLLEADYRETAARLQKEWNVQDPQQLPFAPHVTHHALVAVLNRGLLYNLQERDLEQSTGDVAAPASGFFGPLMPASPAADEDFENARKRQIDNDQTQNQGGPPVKKARLSNGYENGFEPTPMDVDDDQIGDENAYPSPEQLPSPVIVTVGPEQGTQVDKVHELSTETTFLELSDDPSSKNAVLLQCEFNPQDPTILAAAGTDALARMWTLSRTIPDSASESPRSPRKPVFASTHNLLDESVPTTTTATGLSWSSDGTYLAVSSEPQEDGDGSAKVEAKVEFWDKNAQSFAEFNSFESPIVCLRWNLANSACLAISPQDENRGTLLTVMVPNMTKSLSYSLPNHSLDQQMLDATWTGPDEFFICGGNILLAFSCDGDSISPGRKYETREGDTLDKIAYDSRSRLLATTNESGIIDIWDQSGQSRSFNAHQGHITSLVWQPMPVPVAIADDMERLLASCGEDGAISIWNARSVDSKPKCSMTMGSAVQAVSFTPDGAFLAGATSQRVCIWKSDDVHLPRATWTRGDEVGWQTPQSQHSSTDDDQLSMCWDANGQKLAYGVNSRLAVINFRR</sequence>
<proteinExistence type="predicted"/>
<dbReference type="OrthoDB" id="1367865at2759"/>
<dbReference type="GO" id="GO:0034967">
    <property type="term" value="C:Set3 complex"/>
    <property type="evidence" value="ECO:0007669"/>
    <property type="project" value="TreeGrafter"/>
</dbReference>
<dbReference type="Proteomes" id="UP000235786">
    <property type="component" value="Unassembled WGS sequence"/>
</dbReference>
<dbReference type="STRING" id="1149755.A0A2J6S356"/>
<keyword evidence="4" id="KW-0539">Nucleus</keyword>
<dbReference type="InterPro" id="IPR001680">
    <property type="entry name" value="WD40_rpt"/>
</dbReference>
<evidence type="ECO:0000313" key="7">
    <source>
        <dbReference type="Proteomes" id="UP000235786"/>
    </source>
</evidence>
<gene>
    <name evidence="6" type="ORF">L207DRAFT_578115</name>
</gene>
<evidence type="ECO:0000256" key="3">
    <source>
        <dbReference type="ARBA" id="ARBA00022737"/>
    </source>
</evidence>
<evidence type="ECO:0000256" key="5">
    <source>
        <dbReference type="SAM" id="MobiDB-lite"/>
    </source>
</evidence>
<protein>
    <submittedName>
        <fullName evidence="6">WD repeat protein</fullName>
    </submittedName>
</protein>
<organism evidence="6 7">
    <name type="scientific">Hyaloscypha variabilis (strain UAMH 11265 / GT02V1 / F)</name>
    <name type="common">Meliniomyces variabilis</name>
    <dbReference type="NCBI Taxonomy" id="1149755"/>
    <lineage>
        <taxon>Eukaryota</taxon>
        <taxon>Fungi</taxon>
        <taxon>Dikarya</taxon>
        <taxon>Ascomycota</taxon>
        <taxon>Pezizomycotina</taxon>
        <taxon>Leotiomycetes</taxon>
        <taxon>Helotiales</taxon>
        <taxon>Hyaloscyphaceae</taxon>
        <taxon>Hyaloscypha</taxon>
        <taxon>Hyaloscypha variabilis</taxon>
    </lineage>
</organism>
<dbReference type="InterPro" id="IPR036322">
    <property type="entry name" value="WD40_repeat_dom_sf"/>
</dbReference>
<dbReference type="SMART" id="SM00667">
    <property type="entry name" value="LisH"/>
    <property type="match status" value="1"/>
</dbReference>
<keyword evidence="7" id="KW-1185">Reference proteome</keyword>
<evidence type="ECO:0000256" key="1">
    <source>
        <dbReference type="ARBA" id="ARBA00004123"/>
    </source>
</evidence>
<dbReference type="SUPFAM" id="SSF50978">
    <property type="entry name" value="WD40 repeat-like"/>
    <property type="match status" value="1"/>
</dbReference>
<keyword evidence="2" id="KW-0853">WD repeat</keyword>
<dbReference type="Pfam" id="PF00400">
    <property type="entry name" value="WD40"/>
    <property type="match status" value="2"/>
</dbReference>
<dbReference type="PROSITE" id="PS00678">
    <property type="entry name" value="WD_REPEATS_1"/>
    <property type="match status" value="1"/>
</dbReference>
<keyword evidence="3" id="KW-0677">Repeat</keyword>
<dbReference type="InterPro" id="IPR019775">
    <property type="entry name" value="WD40_repeat_CS"/>
</dbReference>
<evidence type="ECO:0000256" key="2">
    <source>
        <dbReference type="ARBA" id="ARBA00022574"/>
    </source>
</evidence>
<feature type="region of interest" description="Disordered" evidence="5">
    <location>
        <begin position="109"/>
        <end position="160"/>
    </location>
</feature>
<dbReference type="InterPro" id="IPR045183">
    <property type="entry name" value="Ebi-like"/>
</dbReference>
<evidence type="ECO:0000256" key="4">
    <source>
        <dbReference type="ARBA" id="ARBA00023242"/>
    </source>
</evidence>
<dbReference type="GO" id="GO:0003714">
    <property type="term" value="F:transcription corepressor activity"/>
    <property type="evidence" value="ECO:0007669"/>
    <property type="project" value="InterPro"/>
</dbReference>
<evidence type="ECO:0000313" key="6">
    <source>
        <dbReference type="EMBL" id="PMD45177.1"/>
    </source>
</evidence>
<dbReference type="Gene3D" id="2.130.10.10">
    <property type="entry name" value="YVTN repeat-like/Quinoprotein amine dehydrogenase"/>
    <property type="match status" value="1"/>
</dbReference>
<dbReference type="GO" id="GO:0006357">
    <property type="term" value="P:regulation of transcription by RNA polymerase II"/>
    <property type="evidence" value="ECO:0007669"/>
    <property type="project" value="TreeGrafter"/>
</dbReference>
<accession>A0A2J6S356</accession>
<comment type="subcellular location">
    <subcellularLocation>
        <location evidence="1">Nucleus</location>
    </subcellularLocation>
</comment>
<dbReference type="PANTHER" id="PTHR22846">
    <property type="entry name" value="WD40 REPEAT PROTEIN"/>
    <property type="match status" value="1"/>
</dbReference>
<dbReference type="PANTHER" id="PTHR22846:SF2">
    <property type="entry name" value="F-BOX-LIKE_WD REPEAT-CONTAINING PROTEIN EBI"/>
    <property type="match status" value="1"/>
</dbReference>